<dbReference type="AlphaFoldDB" id="A0A8S4BU83"/>
<accession>A0A8S4BU83</accession>
<dbReference type="Gene3D" id="2.60.40.2500">
    <property type="match status" value="1"/>
</dbReference>
<feature type="chain" id="PRO_5035761848" evidence="3">
    <location>
        <begin position="20"/>
        <end position="249"/>
    </location>
</feature>
<dbReference type="Pfam" id="PF03524">
    <property type="entry name" value="CagX"/>
    <property type="match status" value="1"/>
</dbReference>
<dbReference type="Proteomes" id="UP000837675">
    <property type="component" value="Unassembled WGS sequence"/>
</dbReference>
<protein>
    <submittedName>
        <fullName evidence="4">Type IV secretion system protein VirB9</fullName>
    </submittedName>
</protein>
<keyword evidence="5" id="KW-1185">Reference proteome</keyword>
<proteinExistence type="inferred from homology"/>
<reference evidence="4" key="1">
    <citation type="submission" date="2021-06" db="EMBL/GenBank/DDBJ databases">
        <authorList>
            <person name="Nardi T."/>
            <person name="Nardi T."/>
        </authorList>
    </citation>
    <scope>NUCLEOTIDE SEQUENCE</scope>
</reference>
<evidence type="ECO:0000256" key="2">
    <source>
        <dbReference type="ARBA" id="ARBA00022729"/>
    </source>
</evidence>
<evidence type="ECO:0000256" key="3">
    <source>
        <dbReference type="SAM" id="SignalP"/>
    </source>
</evidence>
<comment type="similarity">
    <text evidence="1">Belongs to the TrbG/VirB9 family.</text>
</comment>
<dbReference type="CDD" id="cd06911">
    <property type="entry name" value="VirB9_CagX_TrbG"/>
    <property type="match status" value="1"/>
</dbReference>
<evidence type="ECO:0000313" key="4">
    <source>
        <dbReference type="EMBL" id="CAG7590683.1"/>
    </source>
</evidence>
<name>A0A8S4BU83_9ACAR</name>
<gene>
    <name evidence="4" type="ORF">MHYMCMPASI_00346</name>
</gene>
<dbReference type="InterPro" id="IPR033645">
    <property type="entry name" value="VirB9/CagX/TrbG_C"/>
</dbReference>
<dbReference type="InterPro" id="IPR038161">
    <property type="entry name" value="VirB9/CagX/TrbG_C_sf"/>
</dbReference>
<evidence type="ECO:0000313" key="5">
    <source>
        <dbReference type="Proteomes" id="UP000837675"/>
    </source>
</evidence>
<evidence type="ECO:0000256" key="1">
    <source>
        <dbReference type="ARBA" id="ARBA00006135"/>
    </source>
</evidence>
<keyword evidence="2 3" id="KW-0732">Signal</keyword>
<comment type="caution">
    <text evidence="4">The sequence shown here is derived from an EMBL/GenBank/DDBJ whole genome shotgun (WGS) entry which is preliminary data.</text>
</comment>
<organism evidence="4 5">
    <name type="scientific">Hyalomma marginatum</name>
    <dbReference type="NCBI Taxonomy" id="34627"/>
    <lineage>
        <taxon>Eukaryota</taxon>
        <taxon>Metazoa</taxon>
        <taxon>Ecdysozoa</taxon>
        <taxon>Arthropoda</taxon>
        <taxon>Chelicerata</taxon>
        <taxon>Arachnida</taxon>
        <taxon>Acari</taxon>
        <taxon>Parasitiformes</taxon>
        <taxon>Ixodida</taxon>
        <taxon>Ixodoidea</taxon>
        <taxon>Ixodidae</taxon>
        <taxon>Hyalomminae</taxon>
        <taxon>Hyalomma</taxon>
    </lineage>
</organism>
<dbReference type="InterPro" id="IPR010258">
    <property type="entry name" value="Conjugal_tfr_TrbG/VirB9/CagX"/>
</dbReference>
<dbReference type="EMBL" id="CAJVAF010000115">
    <property type="protein sequence ID" value="CAG7590683.1"/>
    <property type="molecule type" value="Genomic_DNA"/>
</dbReference>
<sequence>MRYITLIVCIFFAFKTANALLDKPIATDSRIRTFIYSQNEVFRIVVHYGYQTNIEFADGEEIQTISVGNNYTWQLSPLGRRLFIKPLEENILTNMTLITNKRTYQFELQSKDLAGLTDDELVYVVRFFYPDENQDIISPETSSIVAENDIIPAIQPYNFDYKISGPVFLAPTKVFDDGINTYFKFPKNLDKVPVIENKIGSNLIKTTPKKLKDYILVNTTGTSFLISLNNQKVEIINNKLVRQSNGKSK</sequence>
<feature type="signal peptide" evidence="3">
    <location>
        <begin position="1"/>
        <end position="19"/>
    </location>
</feature>